<dbReference type="SUPFAM" id="SSF51197">
    <property type="entry name" value="Clavaminate synthase-like"/>
    <property type="match status" value="1"/>
</dbReference>
<dbReference type="RefSeq" id="WP_103964456.1">
    <property type="nucleotide sequence ID" value="NZ_FNVT01000037.1"/>
</dbReference>
<evidence type="ECO:0000313" key="3">
    <source>
        <dbReference type="Proteomes" id="UP000236732"/>
    </source>
</evidence>
<gene>
    <name evidence="2" type="ORF">SAMN05444920_13739</name>
</gene>
<reference evidence="2 3" key="1">
    <citation type="submission" date="2016-10" db="EMBL/GenBank/DDBJ databases">
        <authorList>
            <person name="de Groot N.N."/>
        </authorList>
    </citation>
    <scope>NUCLEOTIDE SEQUENCE [LARGE SCALE GENOMIC DNA]</scope>
    <source>
        <strain evidence="2 3">CGMCC 4.7037</strain>
    </source>
</reference>
<dbReference type="Proteomes" id="UP000236732">
    <property type="component" value="Unassembled WGS sequence"/>
</dbReference>
<name>A0A1H6F2N7_9ACTN</name>
<evidence type="ECO:0000259" key="1">
    <source>
        <dbReference type="Pfam" id="PF05118"/>
    </source>
</evidence>
<dbReference type="Pfam" id="PF05118">
    <property type="entry name" value="Asp_Arg_Hydrox"/>
    <property type="match status" value="1"/>
</dbReference>
<keyword evidence="3" id="KW-1185">Reference proteome</keyword>
<organism evidence="2 3">
    <name type="scientific">Nonomuraea solani</name>
    <dbReference type="NCBI Taxonomy" id="1144553"/>
    <lineage>
        <taxon>Bacteria</taxon>
        <taxon>Bacillati</taxon>
        <taxon>Actinomycetota</taxon>
        <taxon>Actinomycetes</taxon>
        <taxon>Streptosporangiales</taxon>
        <taxon>Streptosporangiaceae</taxon>
        <taxon>Nonomuraea</taxon>
    </lineage>
</organism>
<evidence type="ECO:0000313" key="2">
    <source>
        <dbReference type="EMBL" id="SEH03479.1"/>
    </source>
</evidence>
<proteinExistence type="predicted"/>
<dbReference type="EMBL" id="FNVT01000037">
    <property type="protein sequence ID" value="SEH03479.1"/>
    <property type="molecule type" value="Genomic_DNA"/>
</dbReference>
<protein>
    <submittedName>
        <fullName evidence="2">Aspartyl/Asparaginyl beta-hydroxylase</fullName>
    </submittedName>
</protein>
<dbReference type="InterPro" id="IPR007803">
    <property type="entry name" value="Asp/Arg/Pro-Hydrxlase"/>
</dbReference>
<dbReference type="AlphaFoldDB" id="A0A1H6F2N7"/>
<dbReference type="OrthoDB" id="1441538at2"/>
<feature type="domain" description="Aspartyl/asparaginy/proline hydroxylase" evidence="1">
    <location>
        <begin position="34"/>
        <end position="194"/>
    </location>
</feature>
<accession>A0A1H6F2N7</accession>
<dbReference type="InterPro" id="IPR027443">
    <property type="entry name" value="IPNS-like_sf"/>
</dbReference>
<dbReference type="Gene3D" id="2.60.120.330">
    <property type="entry name" value="B-lactam Antibiotic, Isopenicillin N Synthase, Chain"/>
    <property type="match status" value="1"/>
</dbReference>
<sequence length="340" mass="37065">MSAVDPWPQAPILATLPPTARLDLSFDVARLLEDLEQIRATTWKEIRIVSGEGIGDYATKLDWRTIPLRSIGGDGDRGDAGGPDLADFADTPWLTRLPYLAEVLKAIPARLASVRLMALGPGARTPVHSDTKVGLPWGSARLHVPIVTMPEATLTIADEVHCWQPGTVWYADFTRGHMVQNTGDTVRVHLVIDSLATPALLSLFPPVFHGAAVHENTIFEPEADHPAPGGLEALRCRFTMPESFRSWEEPEGAFLRDQPGVPASVDRHAGGLALYLDGEPVYGLVHRGAGEFRFAGWTAERTLRVVRGEDMKVILRTRVGDRMLSRTLDAQALTSAGGPR</sequence>